<dbReference type="Proteomes" id="UP000324021">
    <property type="component" value="Unassembled WGS sequence"/>
</dbReference>
<keyword evidence="3" id="KW-1185">Reference proteome</keyword>
<organism evidence="1 4">
    <name type="scientific">Natrinema hispanicum</name>
    <dbReference type="NCBI Taxonomy" id="392421"/>
    <lineage>
        <taxon>Archaea</taxon>
        <taxon>Methanobacteriati</taxon>
        <taxon>Methanobacteriota</taxon>
        <taxon>Stenosarchaea group</taxon>
        <taxon>Halobacteria</taxon>
        <taxon>Halobacteriales</taxon>
        <taxon>Natrialbaceae</taxon>
        <taxon>Natrinema</taxon>
    </lineage>
</organism>
<dbReference type="AlphaFoldDB" id="A0A1G6V2V8"/>
<evidence type="ECO:0000313" key="3">
    <source>
        <dbReference type="Proteomes" id="UP000199320"/>
    </source>
</evidence>
<sequence length="48" mass="5883">MCYSLTLFLMSKFLRLDLAHHFSRRYWLSQDPQFANHSYETGKKFVHM</sequence>
<accession>A0A1G6V2V8</accession>
<evidence type="ECO:0000313" key="2">
    <source>
        <dbReference type="EMBL" id="SEU03688.1"/>
    </source>
</evidence>
<proteinExistence type="predicted"/>
<dbReference type="Proteomes" id="UP000199320">
    <property type="component" value="Unassembled WGS sequence"/>
</dbReference>
<evidence type="ECO:0000313" key="4">
    <source>
        <dbReference type="Proteomes" id="UP000324021"/>
    </source>
</evidence>
<evidence type="ECO:0000313" key="1">
    <source>
        <dbReference type="EMBL" id="SDD47813.1"/>
    </source>
</evidence>
<reference evidence="2" key="1">
    <citation type="submission" date="2016-10" db="EMBL/GenBank/DDBJ databases">
        <authorList>
            <person name="de Groot N.N."/>
        </authorList>
    </citation>
    <scope>NUCLEOTIDE SEQUENCE [LARGE SCALE GENOMIC DNA]</scope>
    <source>
        <strain evidence="2">CDM_6</strain>
    </source>
</reference>
<reference evidence="3 4" key="2">
    <citation type="submission" date="2016-10" db="EMBL/GenBank/DDBJ databases">
        <authorList>
            <person name="Varghese N."/>
            <person name="Submissions S."/>
        </authorList>
    </citation>
    <scope>NUCLEOTIDE SEQUENCE [LARGE SCALE GENOMIC DNA]</scope>
    <source>
        <strain evidence="1 4">CDM_1</strain>
        <strain evidence="3">CDM_6</strain>
    </source>
</reference>
<name>A0A1G6V2V8_9EURY</name>
<protein>
    <submittedName>
        <fullName evidence="1">Uncharacterized protein</fullName>
    </submittedName>
</protein>
<dbReference type="EMBL" id="FOIC01000030">
    <property type="protein sequence ID" value="SEU03688.1"/>
    <property type="molecule type" value="Genomic_DNA"/>
</dbReference>
<gene>
    <name evidence="2" type="ORF">SAMN04488694_1309</name>
    <name evidence="1" type="ORF">SAMN05192552_10258</name>
</gene>
<dbReference type="EMBL" id="FMZP01000025">
    <property type="protein sequence ID" value="SDD47813.1"/>
    <property type="molecule type" value="Genomic_DNA"/>
</dbReference>